<name>A0AAI8YIY8_9PEZI</name>
<keyword evidence="3" id="KW-1185">Reference proteome</keyword>
<dbReference type="Gene3D" id="3.30.830.10">
    <property type="entry name" value="Metalloenzyme, LuxS/M16 peptidase-like"/>
    <property type="match status" value="1"/>
</dbReference>
<organism evidence="2 3">
    <name type="scientific">Anthostomella pinea</name>
    <dbReference type="NCBI Taxonomy" id="933095"/>
    <lineage>
        <taxon>Eukaryota</taxon>
        <taxon>Fungi</taxon>
        <taxon>Dikarya</taxon>
        <taxon>Ascomycota</taxon>
        <taxon>Pezizomycotina</taxon>
        <taxon>Sordariomycetes</taxon>
        <taxon>Xylariomycetidae</taxon>
        <taxon>Xylariales</taxon>
        <taxon>Xylariaceae</taxon>
        <taxon>Anthostomella</taxon>
    </lineage>
</organism>
<evidence type="ECO:0000313" key="3">
    <source>
        <dbReference type="Proteomes" id="UP001295740"/>
    </source>
</evidence>
<accession>A0AAI8YIY8</accession>
<comment type="caution">
    <text evidence="2">The sequence shown here is derived from an EMBL/GenBank/DDBJ whole genome shotgun (WGS) entry which is preliminary data.</text>
</comment>
<dbReference type="AlphaFoldDB" id="A0AAI8YIY8"/>
<evidence type="ECO:0000313" key="2">
    <source>
        <dbReference type="EMBL" id="CAJ2506586.1"/>
    </source>
</evidence>
<sequence length="148" mass="16031">MSVLTLCTAQQDAAQLKQLTKAEMVEFYSTRIHPTSPTRSKLIVQLIARGTSSETKEADTTNDDKAAPAPSNGTDPVVIESVGDFKAGLGTTAGPRPVRDIGEFEDIDRIFEGTDRTKAEISARHLNTERGTCVDLAIRIVVFLQLQG</sequence>
<evidence type="ECO:0000256" key="1">
    <source>
        <dbReference type="SAM" id="MobiDB-lite"/>
    </source>
</evidence>
<reference evidence="2" key="1">
    <citation type="submission" date="2023-10" db="EMBL/GenBank/DDBJ databases">
        <authorList>
            <person name="Hackl T."/>
        </authorList>
    </citation>
    <scope>NUCLEOTIDE SEQUENCE</scope>
</reference>
<protein>
    <submittedName>
        <fullName evidence="2">Uu.00g077720.m01.CDS01</fullName>
    </submittedName>
</protein>
<gene>
    <name evidence="2" type="ORF">KHLLAP_LOCUS7054</name>
</gene>
<dbReference type="Proteomes" id="UP001295740">
    <property type="component" value="Unassembled WGS sequence"/>
</dbReference>
<dbReference type="EMBL" id="CAUWAG010000010">
    <property type="protein sequence ID" value="CAJ2506586.1"/>
    <property type="molecule type" value="Genomic_DNA"/>
</dbReference>
<proteinExistence type="predicted"/>
<feature type="compositionally biased region" description="Basic and acidic residues" evidence="1">
    <location>
        <begin position="54"/>
        <end position="66"/>
    </location>
</feature>
<feature type="region of interest" description="Disordered" evidence="1">
    <location>
        <begin position="51"/>
        <end position="77"/>
    </location>
</feature>